<reference evidence="1" key="2">
    <citation type="submission" date="2022-06" db="UniProtKB">
        <authorList>
            <consortium name="EnsemblMetazoa"/>
        </authorList>
    </citation>
    <scope>IDENTIFICATION</scope>
    <source>
        <strain evidence="1">DF5081</strain>
    </source>
</reference>
<sequence>MTRQKCANDASMMRHRCVNDAPINAIDSLRVYDDTLAVPPCHLRASHQRAVMHVSHFTCVLTTILPRTRFSADRKVMTFSTHFSLP</sequence>
<evidence type="ECO:0000313" key="1">
    <source>
        <dbReference type="EnsemblMetazoa" id="CJA22686.1"/>
    </source>
</evidence>
<name>A0A8R1IAC6_CAEJA</name>
<protein>
    <submittedName>
        <fullName evidence="1">Uncharacterized protein</fullName>
    </submittedName>
</protein>
<proteinExistence type="predicted"/>
<reference evidence="2" key="1">
    <citation type="submission" date="2010-08" db="EMBL/GenBank/DDBJ databases">
        <authorList>
            <consortium name="Caenorhabditis japonica Sequencing Consortium"/>
            <person name="Wilson R.K."/>
        </authorList>
    </citation>
    <scope>NUCLEOTIDE SEQUENCE [LARGE SCALE GENOMIC DNA]</scope>
    <source>
        <strain evidence="2">DF5081</strain>
    </source>
</reference>
<dbReference type="AlphaFoldDB" id="A0A8R1IAC6"/>
<dbReference type="Proteomes" id="UP000005237">
    <property type="component" value="Unassembled WGS sequence"/>
</dbReference>
<dbReference type="EnsemblMetazoa" id="CJA22686.1">
    <property type="protein sequence ID" value="CJA22686.1"/>
    <property type="gene ID" value="WBGene00178258"/>
</dbReference>
<evidence type="ECO:0000313" key="2">
    <source>
        <dbReference type="Proteomes" id="UP000005237"/>
    </source>
</evidence>
<accession>A0A8R1IAC6</accession>
<organism evidence="1 2">
    <name type="scientific">Caenorhabditis japonica</name>
    <dbReference type="NCBI Taxonomy" id="281687"/>
    <lineage>
        <taxon>Eukaryota</taxon>
        <taxon>Metazoa</taxon>
        <taxon>Ecdysozoa</taxon>
        <taxon>Nematoda</taxon>
        <taxon>Chromadorea</taxon>
        <taxon>Rhabditida</taxon>
        <taxon>Rhabditina</taxon>
        <taxon>Rhabditomorpha</taxon>
        <taxon>Rhabditoidea</taxon>
        <taxon>Rhabditidae</taxon>
        <taxon>Peloderinae</taxon>
        <taxon>Caenorhabditis</taxon>
    </lineage>
</organism>
<keyword evidence="2" id="KW-1185">Reference proteome</keyword>